<dbReference type="SMART" id="SM01117">
    <property type="entry name" value="Cyt-b5"/>
    <property type="match status" value="1"/>
</dbReference>
<dbReference type="GO" id="GO:0016740">
    <property type="term" value="F:transferase activity"/>
    <property type="evidence" value="ECO:0007669"/>
    <property type="project" value="UniProtKB-KW"/>
</dbReference>
<evidence type="ECO:0000256" key="1">
    <source>
        <dbReference type="ARBA" id="ARBA00004651"/>
    </source>
</evidence>
<evidence type="ECO:0000256" key="9">
    <source>
        <dbReference type="ARBA" id="ARBA00023203"/>
    </source>
</evidence>
<dbReference type="GO" id="GO:0051015">
    <property type="term" value="F:actin filament binding"/>
    <property type="evidence" value="ECO:0007669"/>
    <property type="project" value="TreeGrafter"/>
</dbReference>
<proteinExistence type="inferred from homology"/>
<dbReference type="Pfam" id="PF00173">
    <property type="entry name" value="Cyt-b5"/>
    <property type="match status" value="1"/>
</dbReference>
<evidence type="ECO:0000256" key="7">
    <source>
        <dbReference type="ARBA" id="ARBA00023175"/>
    </source>
</evidence>
<dbReference type="InterPro" id="IPR036961">
    <property type="entry name" value="Kinesin_motor_dom_sf"/>
</dbReference>
<feature type="region of interest" description="Actin-binding" evidence="10">
    <location>
        <begin position="578"/>
        <end position="600"/>
    </location>
</feature>
<dbReference type="InterPro" id="IPR036400">
    <property type="entry name" value="Cyt_B5-like_heme/steroid_sf"/>
</dbReference>
<comment type="subcellular location">
    <subcellularLocation>
        <location evidence="1">Cell membrane</location>
        <topology evidence="1">Multi-pass membrane protein</topology>
    </subcellularLocation>
</comment>
<feature type="transmembrane region" description="Helical" evidence="12">
    <location>
        <begin position="868"/>
        <end position="892"/>
    </location>
</feature>
<accession>A0A9N9N8G2</accession>
<dbReference type="PROSITE" id="PS51456">
    <property type="entry name" value="MYOSIN_MOTOR"/>
    <property type="match status" value="1"/>
</dbReference>
<dbReference type="PROSITE" id="PS50255">
    <property type="entry name" value="CYTOCHROME_B5_2"/>
    <property type="match status" value="1"/>
</dbReference>
<evidence type="ECO:0000256" key="10">
    <source>
        <dbReference type="PROSITE-ProRule" id="PRU00782"/>
    </source>
</evidence>
<organism evidence="15 16">
    <name type="scientific">Acaulospora morrowiae</name>
    <dbReference type="NCBI Taxonomy" id="94023"/>
    <lineage>
        <taxon>Eukaryota</taxon>
        <taxon>Fungi</taxon>
        <taxon>Fungi incertae sedis</taxon>
        <taxon>Mucoromycota</taxon>
        <taxon>Glomeromycotina</taxon>
        <taxon>Glomeromycetes</taxon>
        <taxon>Diversisporales</taxon>
        <taxon>Acaulosporaceae</taxon>
        <taxon>Acaulospora</taxon>
    </lineage>
</organism>
<dbReference type="GO" id="GO:0000146">
    <property type="term" value="F:microfilament motor activity"/>
    <property type="evidence" value="ECO:0007669"/>
    <property type="project" value="TreeGrafter"/>
</dbReference>
<feature type="compositionally biased region" description="Basic and acidic residues" evidence="11">
    <location>
        <begin position="754"/>
        <end position="766"/>
    </location>
</feature>
<dbReference type="Gene3D" id="3.10.120.10">
    <property type="entry name" value="Cytochrome b5-like heme/steroid binding domain"/>
    <property type="match status" value="1"/>
</dbReference>
<keyword evidence="6 10" id="KW-0518">Myosin</keyword>
<feature type="compositionally biased region" description="Polar residues" evidence="11">
    <location>
        <begin position="717"/>
        <end position="740"/>
    </location>
</feature>
<evidence type="ECO:0000256" key="2">
    <source>
        <dbReference type="ARBA" id="ARBA00022475"/>
    </source>
</evidence>
<evidence type="ECO:0000256" key="11">
    <source>
        <dbReference type="SAM" id="MobiDB-lite"/>
    </source>
</evidence>
<dbReference type="Gene3D" id="1.10.10.820">
    <property type="match status" value="1"/>
</dbReference>
<dbReference type="OrthoDB" id="370884at2759"/>
<evidence type="ECO:0000313" key="15">
    <source>
        <dbReference type="EMBL" id="CAG8713401.1"/>
    </source>
</evidence>
<evidence type="ECO:0000256" key="8">
    <source>
        <dbReference type="ARBA" id="ARBA00023180"/>
    </source>
</evidence>
<feature type="non-terminal residue" evidence="15">
    <location>
        <position position="1"/>
    </location>
</feature>
<feature type="binding site" evidence="10">
    <location>
        <begin position="75"/>
        <end position="82"/>
    </location>
    <ligand>
        <name>ATP</name>
        <dbReference type="ChEBI" id="CHEBI:30616"/>
    </ligand>
</feature>
<dbReference type="SMART" id="SM00242">
    <property type="entry name" value="MYSc"/>
    <property type="match status" value="1"/>
</dbReference>
<evidence type="ECO:0000256" key="12">
    <source>
        <dbReference type="SAM" id="Phobius"/>
    </source>
</evidence>
<feature type="non-terminal residue" evidence="15">
    <location>
        <position position="974"/>
    </location>
</feature>
<dbReference type="Gene3D" id="1.20.58.530">
    <property type="match status" value="1"/>
</dbReference>
<reference evidence="15" key="1">
    <citation type="submission" date="2021-06" db="EMBL/GenBank/DDBJ databases">
        <authorList>
            <person name="Kallberg Y."/>
            <person name="Tangrot J."/>
            <person name="Rosling A."/>
        </authorList>
    </citation>
    <scope>NUCLEOTIDE SEQUENCE</scope>
    <source>
        <strain evidence="15">CL551</strain>
    </source>
</reference>
<dbReference type="InterPro" id="IPR001609">
    <property type="entry name" value="Myosin_head_motor_dom-like"/>
</dbReference>
<keyword evidence="12" id="KW-1133">Transmembrane helix</keyword>
<dbReference type="GO" id="GO:0005524">
    <property type="term" value="F:ATP binding"/>
    <property type="evidence" value="ECO:0007669"/>
    <property type="project" value="UniProtKB-UniRule"/>
</dbReference>
<keyword evidence="8" id="KW-0325">Glycoprotein</keyword>
<dbReference type="SUPFAM" id="SSF55856">
    <property type="entry name" value="Cytochrome b5-like heme/steroid binding domain"/>
    <property type="match status" value="1"/>
</dbReference>
<dbReference type="FunFam" id="1.10.10.820:FF:000001">
    <property type="entry name" value="Myosin heavy chain"/>
    <property type="match status" value="1"/>
</dbReference>
<dbReference type="AlphaFoldDB" id="A0A9N9N8G2"/>
<sequence>RDTIYTRLNHSALVAVNPYKPLPIFSDTIVQEYVADYKDTSGQKNQLPPHAFQIASQAYLHMRRTGQDQSIILSGESGSGKSETRKLLVKQLIALSAHHKKESRIQAQVPYSEFILESFGNSKTIVNNNASRFGKYTELQFSERGKLIGAKTLDYLLDKNRVANVPPNERNFHVFYYFIAGASQEEKSHLHLTDASQYRYLNVPKGTRGPSVEDIDNFNELKQALKSLGFHKRHVAQMFQLLAAILHLGNLQFMQDPNNRLKDSAFVKNVDVLDLVADFLGLDTNSLETVLTNKTKLIKKEVCTIFLDVEGASTQRDDLVKLLYSLLFSWIVEYINTKICHENFASFVGVVDLLGFQNLETNSLDQFCINFANEKMHNFVLRQIFEARQEEYNEESISIPDVPFFDNTSCLQMIAKPSTGLIAIMNDQVNKASRKTDQTMLDAFNKKYSEHSSFRPTGKSLNSLPTFGIQHFFGQVTYNSTGFLEKNIDNLSADFVSLFRDTGGEIAPSNNGFITDLFTDKAVATESHPRNGNTIVAAQQSVKPMRAPSMRRKKNTPASNESSIPKVTCVAAQVASALNELCETLEETQPWYVFCIRPNDTQLPNQFDQRVVNSQVKSFGLPEIAKRLQVEYVVSYQHQEFIDRYATLLDSMGLERYEDSRAKCEAVGKGFGWDDADAVIGQNKIYLSERSWRKLEDDLRSMDSDDKRRKKEKKTAVTPSNDYARSEDQLYQTQHSSNQDLLEKPRRASPPRNFDQRSFHSGDDNRSNLSEDDYYQDETYSTYDDNTSTYGSEVYAPSRNMFMEMEMKKMLPDEEEIEEVPEEPRVTTPARKKWVFLTWLLTWWIPSCFLSCCGMKRKDVRMAWREKVALCIIILFLSCVVIFVLAFLGLLICPRVYIFNDSEVQSHNNQDSPDSTYVSIRGEVYLLSSFAPRHYPTLVDQKSILAYGGTDATKLFPVQVSALCSGTQGSVDPS</sequence>
<keyword evidence="2" id="KW-1003">Cell membrane</keyword>
<dbReference type="PANTHER" id="PTHR13140:SF550">
    <property type="entry name" value="MYOSIN-IIIB ISOFORM X1"/>
    <property type="match status" value="1"/>
</dbReference>
<keyword evidence="7 10" id="KW-0505">Motor protein</keyword>
<feature type="domain" description="Cytochrome b5 heme-binding" evidence="13">
    <location>
        <begin position="896"/>
        <end position="956"/>
    </location>
</feature>
<dbReference type="CDD" id="cd14879">
    <property type="entry name" value="MYSc_Myo17"/>
    <property type="match status" value="1"/>
</dbReference>
<dbReference type="InterPro" id="IPR001199">
    <property type="entry name" value="Cyt_B5-like_heme/steroid-bd"/>
</dbReference>
<feature type="region of interest" description="Disordered" evidence="11">
    <location>
        <begin position="699"/>
        <end position="771"/>
    </location>
</feature>
<feature type="transmembrane region" description="Helical" evidence="12">
    <location>
        <begin position="834"/>
        <end position="856"/>
    </location>
</feature>
<dbReference type="GO" id="GO:0007015">
    <property type="term" value="P:actin filament organization"/>
    <property type="evidence" value="ECO:0007669"/>
    <property type="project" value="TreeGrafter"/>
</dbReference>
<dbReference type="GO" id="GO:0005886">
    <property type="term" value="C:plasma membrane"/>
    <property type="evidence" value="ECO:0007669"/>
    <property type="project" value="UniProtKB-SubCell"/>
</dbReference>
<evidence type="ECO:0000256" key="6">
    <source>
        <dbReference type="ARBA" id="ARBA00023123"/>
    </source>
</evidence>
<dbReference type="InterPro" id="IPR027417">
    <property type="entry name" value="P-loop_NTPase"/>
</dbReference>
<keyword evidence="12" id="KW-0812">Transmembrane</keyword>
<keyword evidence="5 10" id="KW-0067">ATP-binding</keyword>
<feature type="region of interest" description="Disordered" evidence="11">
    <location>
        <begin position="541"/>
        <end position="562"/>
    </location>
</feature>
<dbReference type="Gene3D" id="3.40.850.10">
    <property type="entry name" value="Kinesin motor domain"/>
    <property type="match status" value="1"/>
</dbReference>
<evidence type="ECO:0000256" key="5">
    <source>
        <dbReference type="ARBA" id="ARBA00022840"/>
    </source>
</evidence>
<dbReference type="PRINTS" id="PR00193">
    <property type="entry name" value="MYOSINHEAVY"/>
</dbReference>
<keyword evidence="16" id="KW-1185">Reference proteome</keyword>
<dbReference type="InterPro" id="IPR036037">
    <property type="entry name" value="MYSc_Myo17"/>
</dbReference>
<keyword evidence="12" id="KW-0472">Membrane</keyword>
<dbReference type="Gene3D" id="6.20.240.20">
    <property type="match status" value="1"/>
</dbReference>
<dbReference type="Proteomes" id="UP000789342">
    <property type="component" value="Unassembled WGS sequence"/>
</dbReference>
<evidence type="ECO:0000256" key="3">
    <source>
        <dbReference type="ARBA" id="ARBA00022679"/>
    </source>
</evidence>
<keyword evidence="4 10" id="KW-0547">Nucleotide-binding</keyword>
<evidence type="ECO:0000313" key="16">
    <source>
        <dbReference type="Proteomes" id="UP000789342"/>
    </source>
</evidence>
<comment type="similarity">
    <text evidence="10">Belongs to the TRAFAC class myosin-kinesin ATPase superfamily. Myosin family.</text>
</comment>
<dbReference type="GO" id="GO:0005737">
    <property type="term" value="C:cytoplasm"/>
    <property type="evidence" value="ECO:0007669"/>
    <property type="project" value="TreeGrafter"/>
</dbReference>
<dbReference type="PANTHER" id="PTHR13140">
    <property type="entry name" value="MYOSIN"/>
    <property type="match status" value="1"/>
</dbReference>
<dbReference type="GO" id="GO:0016459">
    <property type="term" value="C:myosin complex"/>
    <property type="evidence" value="ECO:0007669"/>
    <property type="project" value="UniProtKB-KW"/>
</dbReference>
<protein>
    <submittedName>
        <fullName evidence="15">15064_t:CDS:1</fullName>
    </submittedName>
</protein>
<evidence type="ECO:0000259" key="14">
    <source>
        <dbReference type="PROSITE" id="PS51456"/>
    </source>
</evidence>
<name>A0A9N9N8G2_9GLOM</name>
<keyword evidence="3" id="KW-0808">Transferase</keyword>
<comment type="caution">
    <text evidence="15">The sequence shown here is derived from an EMBL/GenBank/DDBJ whole genome shotgun (WGS) entry which is preliminary data.</text>
</comment>
<feature type="domain" description="Myosin motor" evidence="14">
    <location>
        <begin position="1"/>
        <end position="700"/>
    </location>
</feature>
<gene>
    <name evidence="15" type="ORF">AMORRO_LOCUS12841</name>
</gene>
<dbReference type="SUPFAM" id="SSF52540">
    <property type="entry name" value="P-loop containing nucleoside triphosphate hydrolases"/>
    <property type="match status" value="1"/>
</dbReference>
<dbReference type="Pfam" id="PF00063">
    <property type="entry name" value="Myosin_head"/>
    <property type="match status" value="1"/>
</dbReference>
<dbReference type="EMBL" id="CAJVPV010020049">
    <property type="protein sequence ID" value="CAG8713401.1"/>
    <property type="molecule type" value="Genomic_DNA"/>
</dbReference>
<evidence type="ECO:0000259" key="13">
    <source>
        <dbReference type="PROSITE" id="PS50255"/>
    </source>
</evidence>
<keyword evidence="9 10" id="KW-0009">Actin-binding</keyword>
<evidence type="ECO:0000256" key="4">
    <source>
        <dbReference type="ARBA" id="ARBA00022741"/>
    </source>
</evidence>
<dbReference type="Gene3D" id="1.20.120.720">
    <property type="entry name" value="Myosin VI head, motor domain, U50 subdomain"/>
    <property type="match status" value="1"/>
</dbReference>